<sequence>MNTLHRHSQSPATGALRSAGHAQRVSLTVAAPRKSVQTPPLARTGKTLLSATAVAADGVAAPTKVVHPVTAESYRDFLAENAEKLVMMDFYAVWCGPCKVIAPEIERMAAESDPEKLVFAKFDCGATDASKRLAMSLGIKALPTFHLYRNCQMVDSMTGAKLKSLQEMLAKHT</sequence>
<proteinExistence type="predicted"/>
<evidence type="ECO:0000313" key="5">
    <source>
        <dbReference type="Proteomes" id="UP001054857"/>
    </source>
</evidence>
<evidence type="ECO:0000313" key="4">
    <source>
        <dbReference type="EMBL" id="GFR48115.1"/>
    </source>
</evidence>
<feature type="domain" description="Thioredoxin" evidence="3">
    <location>
        <begin position="42"/>
        <end position="173"/>
    </location>
</feature>
<dbReference type="AlphaFoldDB" id="A0AAD3DU30"/>
<dbReference type="InterPro" id="IPR036249">
    <property type="entry name" value="Thioredoxin-like_sf"/>
</dbReference>
<dbReference type="Gene3D" id="3.40.30.10">
    <property type="entry name" value="Glutaredoxin"/>
    <property type="match status" value="1"/>
</dbReference>
<dbReference type="PANTHER" id="PTHR46115">
    <property type="entry name" value="THIOREDOXIN-LIKE PROTEIN 1"/>
    <property type="match status" value="1"/>
</dbReference>
<comment type="caution">
    <text evidence="4">The sequence shown here is derived from an EMBL/GenBank/DDBJ whole genome shotgun (WGS) entry which is preliminary data.</text>
</comment>
<name>A0AAD3DU30_9CHLO</name>
<dbReference type="InterPro" id="IPR017937">
    <property type="entry name" value="Thioredoxin_CS"/>
</dbReference>
<organism evidence="4 5">
    <name type="scientific">Astrephomene gubernaculifera</name>
    <dbReference type="NCBI Taxonomy" id="47775"/>
    <lineage>
        <taxon>Eukaryota</taxon>
        <taxon>Viridiplantae</taxon>
        <taxon>Chlorophyta</taxon>
        <taxon>core chlorophytes</taxon>
        <taxon>Chlorophyceae</taxon>
        <taxon>CS clade</taxon>
        <taxon>Chlamydomonadales</taxon>
        <taxon>Astrephomenaceae</taxon>
        <taxon>Astrephomene</taxon>
    </lineage>
</organism>
<dbReference type="EMBL" id="BMAR01000022">
    <property type="protein sequence ID" value="GFR48115.1"/>
    <property type="molecule type" value="Genomic_DNA"/>
</dbReference>
<accession>A0AAD3DU30</accession>
<dbReference type="CDD" id="cd02947">
    <property type="entry name" value="TRX_family"/>
    <property type="match status" value="1"/>
</dbReference>
<keyword evidence="5" id="KW-1185">Reference proteome</keyword>
<dbReference type="PRINTS" id="PR00421">
    <property type="entry name" value="THIOREDOXIN"/>
</dbReference>
<evidence type="ECO:0000259" key="3">
    <source>
        <dbReference type="PROSITE" id="PS51352"/>
    </source>
</evidence>
<keyword evidence="1" id="KW-1015">Disulfide bond</keyword>
<dbReference type="PROSITE" id="PS00194">
    <property type="entry name" value="THIOREDOXIN_1"/>
    <property type="match status" value="1"/>
</dbReference>
<evidence type="ECO:0000256" key="1">
    <source>
        <dbReference type="ARBA" id="ARBA00023157"/>
    </source>
</evidence>
<dbReference type="InterPro" id="IPR013766">
    <property type="entry name" value="Thioredoxin_domain"/>
</dbReference>
<evidence type="ECO:0000256" key="2">
    <source>
        <dbReference type="SAM" id="MobiDB-lite"/>
    </source>
</evidence>
<gene>
    <name evidence="4" type="ORF">Agub_g9940</name>
</gene>
<dbReference type="PROSITE" id="PS51352">
    <property type="entry name" value="THIOREDOXIN_2"/>
    <property type="match status" value="1"/>
</dbReference>
<reference evidence="4 5" key="1">
    <citation type="journal article" date="2021" name="Sci. Rep.">
        <title>Genome sequencing of the multicellular alga Astrephomene provides insights into convergent evolution of germ-soma differentiation.</title>
        <authorList>
            <person name="Yamashita S."/>
            <person name="Yamamoto K."/>
            <person name="Matsuzaki R."/>
            <person name="Suzuki S."/>
            <person name="Yamaguchi H."/>
            <person name="Hirooka S."/>
            <person name="Minakuchi Y."/>
            <person name="Miyagishima S."/>
            <person name="Kawachi M."/>
            <person name="Toyoda A."/>
            <person name="Nozaki H."/>
        </authorList>
    </citation>
    <scope>NUCLEOTIDE SEQUENCE [LARGE SCALE GENOMIC DNA]</scope>
    <source>
        <strain evidence="4 5">NIES-4017</strain>
    </source>
</reference>
<dbReference type="SUPFAM" id="SSF52833">
    <property type="entry name" value="Thioredoxin-like"/>
    <property type="match status" value="1"/>
</dbReference>
<dbReference type="Proteomes" id="UP001054857">
    <property type="component" value="Unassembled WGS sequence"/>
</dbReference>
<feature type="region of interest" description="Disordered" evidence="2">
    <location>
        <begin position="1"/>
        <end position="21"/>
    </location>
</feature>
<protein>
    <recommendedName>
        <fullName evidence="3">Thioredoxin domain-containing protein</fullName>
    </recommendedName>
</protein>
<dbReference type="Pfam" id="PF00085">
    <property type="entry name" value="Thioredoxin"/>
    <property type="match status" value="1"/>
</dbReference>